<keyword evidence="3" id="KW-1185">Reference proteome</keyword>
<evidence type="ECO:0000313" key="2">
    <source>
        <dbReference type="EMBL" id="KAK2180260.1"/>
    </source>
</evidence>
<reference evidence="2" key="1">
    <citation type="journal article" date="2023" name="Mol. Biol. Evol.">
        <title>Third-Generation Sequencing Reveals the Adaptive Role of the Epigenome in Three Deep-Sea Polychaetes.</title>
        <authorList>
            <person name="Perez M."/>
            <person name="Aroh O."/>
            <person name="Sun Y."/>
            <person name="Lan Y."/>
            <person name="Juniper S.K."/>
            <person name="Young C.R."/>
            <person name="Angers B."/>
            <person name="Qian P.Y."/>
        </authorList>
    </citation>
    <scope>NUCLEOTIDE SEQUENCE</scope>
    <source>
        <strain evidence="2">R07B-5</strain>
    </source>
</reference>
<proteinExistence type="predicted"/>
<name>A0AAD9KZN3_RIDPI</name>
<organism evidence="2 3">
    <name type="scientific">Ridgeia piscesae</name>
    <name type="common">Tubeworm</name>
    <dbReference type="NCBI Taxonomy" id="27915"/>
    <lineage>
        <taxon>Eukaryota</taxon>
        <taxon>Metazoa</taxon>
        <taxon>Spiralia</taxon>
        <taxon>Lophotrochozoa</taxon>
        <taxon>Annelida</taxon>
        <taxon>Polychaeta</taxon>
        <taxon>Sedentaria</taxon>
        <taxon>Canalipalpata</taxon>
        <taxon>Sabellida</taxon>
        <taxon>Siboglinidae</taxon>
        <taxon>Ridgeia</taxon>
    </lineage>
</organism>
<feature type="transmembrane region" description="Helical" evidence="1">
    <location>
        <begin position="20"/>
        <end position="40"/>
    </location>
</feature>
<dbReference type="Proteomes" id="UP001209878">
    <property type="component" value="Unassembled WGS sequence"/>
</dbReference>
<gene>
    <name evidence="2" type="ORF">NP493_449g00001</name>
</gene>
<comment type="caution">
    <text evidence="2">The sequence shown here is derived from an EMBL/GenBank/DDBJ whole genome shotgun (WGS) entry which is preliminary data.</text>
</comment>
<accession>A0AAD9KZN3</accession>
<evidence type="ECO:0000256" key="1">
    <source>
        <dbReference type="SAM" id="Phobius"/>
    </source>
</evidence>
<dbReference type="EMBL" id="JAODUO010000451">
    <property type="protein sequence ID" value="KAK2180260.1"/>
    <property type="molecule type" value="Genomic_DNA"/>
</dbReference>
<protein>
    <submittedName>
        <fullName evidence="2">Uncharacterized protein</fullName>
    </submittedName>
</protein>
<sequence>MSFAGLWNRSVNSLKSTRPSWFASTHIITYSISSLVYNFCISRARLSSFGVMMPSLFVSHSWNASDDVKSFIFRKMSKNFRIISKLADDSTRVSTICFPIGPLTTLPASMDSSMIIISFCSFMNSRSKSSCSGS</sequence>
<keyword evidence="1" id="KW-0812">Transmembrane</keyword>
<evidence type="ECO:0000313" key="3">
    <source>
        <dbReference type="Proteomes" id="UP001209878"/>
    </source>
</evidence>
<keyword evidence="1" id="KW-1133">Transmembrane helix</keyword>
<dbReference type="AlphaFoldDB" id="A0AAD9KZN3"/>
<keyword evidence="1" id="KW-0472">Membrane</keyword>